<feature type="domain" description="HTH tetR-type" evidence="3">
    <location>
        <begin position="8"/>
        <end position="68"/>
    </location>
</feature>
<dbReference type="SUPFAM" id="SSF46689">
    <property type="entry name" value="Homeodomain-like"/>
    <property type="match status" value="1"/>
</dbReference>
<dbReference type="AlphaFoldDB" id="A0A974XKJ9"/>
<dbReference type="PRINTS" id="PR00455">
    <property type="entry name" value="HTHTETR"/>
</dbReference>
<evidence type="ECO:0000259" key="3">
    <source>
        <dbReference type="PROSITE" id="PS50977"/>
    </source>
</evidence>
<keyword evidence="1 2" id="KW-0238">DNA-binding</keyword>
<evidence type="ECO:0000313" key="4">
    <source>
        <dbReference type="EMBL" id="QSX07666.1"/>
    </source>
</evidence>
<dbReference type="EMBL" id="CP071444">
    <property type="protein sequence ID" value="QSX07666.1"/>
    <property type="molecule type" value="Genomic_DNA"/>
</dbReference>
<evidence type="ECO:0000313" key="5">
    <source>
        <dbReference type="Proteomes" id="UP000663499"/>
    </source>
</evidence>
<protein>
    <submittedName>
        <fullName evidence="4">Helix-turn-helix transcriptional regulator</fullName>
    </submittedName>
</protein>
<dbReference type="PROSITE" id="PS50977">
    <property type="entry name" value="HTH_TETR_2"/>
    <property type="match status" value="1"/>
</dbReference>
<gene>
    <name evidence="4" type="ORF">J0B03_07435</name>
</gene>
<feature type="DNA-binding region" description="H-T-H motif" evidence="2">
    <location>
        <begin position="31"/>
        <end position="50"/>
    </location>
</feature>
<name>A0A974XKJ9_9FIRM</name>
<dbReference type="GO" id="GO:0003677">
    <property type="term" value="F:DNA binding"/>
    <property type="evidence" value="ECO:0007669"/>
    <property type="project" value="UniProtKB-UniRule"/>
</dbReference>
<dbReference type="PANTHER" id="PTHR43479">
    <property type="entry name" value="ACREF/ENVCD OPERON REPRESSOR-RELATED"/>
    <property type="match status" value="1"/>
</dbReference>
<dbReference type="Gene3D" id="1.10.357.10">
    <property type="entry name" value="Tetracycline Repressor, domain 2"/>
    <property type="match status" value="1"/>
</dbReference>
<dbReference type="Pfam" id="PF00440">
    <property type="entry name" value="TetR_N"/>
    <property type="match status" value="1"/>
</dbReference>
<dbReference type="InterPro" id="IPR050624">
    <property type="entry name" value="HTH-type_Tx_Regulator"/>
</dbReference>
<evidence type="ECO:0000256" key="2">
    <source>
        <dbReference type="PROSITE-ProRule" id="PRU00335"/>
    </source>
</evidence>
<reference evidence="4" key="1">
    <citation type="submission" date="2021-03" db="EMBL/GenBank/DDBJ databases">
        <title>Alkalibacter marinus sp. nov., isolated from tidal flat sediment.</title>
        <authorList>
            <person name="Namirimu T."/>
            <person name="Yang J.-A."/>
            <person name="Yang S.-H."/>
            <person name="Kim Y.-J."/>
            <person name="Kwon K.K."/>
        </authorList>
    </citation>
    <scope>NUCLEOTIDE SEQUENCE</scope>
    <source>
        <strain evidence="4">ES005</strain>
    </source>
</reference>
<proteinExistence type="predicted"/>
<dbReference type="InterPro" id="IPR001647">
    <property type="entry name" value="HTH_TetR"/>
</dbReference>
<dbReference type="KEGG" id="alka:J0B03_07435"/>
<sequence length="226" mass="26233">MGTYPAGEQTKEKLYEVAHEVFYEYGYHKASMKELSQRAGIKQSVFYYHYKNKSALAKQLYASFGKAHSSAIMEEILKKQYTNDAVTINCVCSALLLMNSVVNPQVGRFWAEMYTDNLTADIAFSRHFHELMYKKRMKKFDRNDFEFFLINSASINCALILAFLDNRLKVDPQQLARYKTENTLRLLDYSKDKMENITNDVLEIAKKIPIQVGEDFHIVLDGKTIF</sequence>
<keyword evidence="5" id="KW-1185">Reference proteome</keyword>
<dbReference type="RefSeq" id="WP_207299008.1">
    <property type="nucleotide sequence ID" value="NZ_CP071444.1"/>
</dbReference>
<evidence type="ECO:0000256" key="1">
    <source>
        <dbReference type="ARBA" id="ARBA00023125"/>
    </source>
</evidence>
<dbReference type="InterPro" id="IPR009057">
    <property type="entry name" value="Homeodomain-like_sf"/>
</dbReference>
<organism evidence="4 5">
    <name type="scientific">Alkalibacter rhizosphaerae</name>
    <dbReference type="NCBI Taxonomy" id="2815577"/>
    <lineage>
        <taxon>Bacteria</taxon>
        <taxon>Bacillati</taxon>
        <taxon>Bacillota</taxon>
        <taxon>Clostridia</taxon>
        <taxon>Eubacteriales</taxon>
        <taxon>Eubacteriaceae</taxon>
        <taxon>Alkalibacter</taxon>
    </lineage>
</organism>
<dbReference type="PANTHER" id="PTHR43479:SF11">
    <property type="entry name" value="ACREF_ENVCD OPERON REPRESSOR-RELATED"/>
    <property type="match status" value="1"/>
</dbReference>
<dbReference type="Proteomes" id="UP000663499">
    <property type="component" value="Chromosome"/>
</dbReference>
<accession>A0A974XKJ9</accession>